<name>A0A5M8AFD6_9BURK</name>
<organism evidence="7 8">
    <name type="scientific">Cupriavidus cauae</name>
    <dbReference type="NCBI Taxonomy" id="2608999"/>
    <lineage>
        <taxon>Bacteria</taxon>
        <taxon>Pseudomonadati</taxon>
        <taxon>Pseudomonadota</taxon>
        <taxon>Betaproteobacteria</taxon>
        <taxon>Burkholderiales</taxon>
        <taxon>Burkholderiaceae</taxon>
        <taxon>Cupriavidus</taxon>
    </lineage>
</organism>
<keyword evidence="5" id="KW-0175">Coiled coil</keyword>
<evidence type="ECO:0000256" key="4">
    <source>
        <dbReference type="ARBA" id="ARBA00035640"/>
    </source>
</evidence>
<feature type="coiled-coil region" evidence="5">
    <location>
        <begin position="176"/>
        <end position="206"/>
    </location>
</feature>
<keyword evidence="3" id="KW-0843">Virulence</keyword>
<accession>A0A5M8AFD6</accession>
<evidence type="ECO:0000259" key="6">
    <source>
        <dbReference type="Pfam" id="PF04888"/>
    </source>
</evidence>
<dbReference type="GO" id="GO:0033644">
    <property type="term" value="C:host cell membrane"/>
    <property type="evidence" value="ECO:0007669"/>
    <property type="project" value="UniProtKB-SubCell"/>
</dbReference>
<sequence length="533" mass="56635">MIGANALQPVGLVPGGERQDRLDTQWEASGPGRTGMVRGSAAARVAMPAMLPASALEVEEAEEVDQVARAAAFAASLLKPPPPALREVDRRTAERAWGSVMDVLSGAFRAAKAASKHDEKAVQLALSDLGGATESMHAFYRRALNPEAVLMELQVESGIFTAEMMKANLDHTLALRKEEMAAIEEKQRKEQEAAEKQKQMQQKAGKGQVLGLVLNWAMAAAQVVTGALKIATGQPQGAIDLAAGLVGLAKCTLQTIEMAHPELAGKLRHHIDELAKWEMGLSVVAGLASVVSVARIAKAANAILGTAAGELLTTGVEQGGKRISSVGVTLVNAMEKGGDAAEAASQLVKNIAQTMVDDVAVQLRNSLRVAGGSQKLAEAFARSFTNEAVQKLVEQSLWQAAKQMRGLTTEVIQSTFIDQVKKQLTLATVRAAVNFTAALEAASATARVVAPAAQQITVNALRVEGANKKEEIERMMIHAMMLQFLIDLIGRQIKENRNALERVTQDHIDNTENITNAIGEIRDVALQAVTAGV</sequence>
<evidence type="ECO:0000313" key="7">
    <source>
        <dbReference type="EMBL" id="KAA6120735.1"/>
    </source>
</evidence>
<evidence type="ECO:0000256" key="2">
    <source>
        <dbReference type="ARBA" id="ARBA00022870"/>
    </source>
</evidence>
<evidence type="ECO:0000256" key="1">
    <source>
        <dbReference type="ARBA" id="ARBA00004551"/>
    </source>
</evidence>
<comment type="subcellular location">
    <subcellularLocation>
        <location evidence="1">Host membrane</location>
    </subcellularLocation>
</comment>
<keyword evidence="2" id="KW-0472">Membrane</keyword>
<evidence type="ECO:0000313" key="8">
    <source>
        <dbReference type="Proteomes" id="UP000324324"/>
    </source>
</evidence>
<reference evidence="7 8" key="1">
    <citation type="submission" date="2019-09" db="EMBL/GenBank/DDBJ databases">
        <title>Isolation of a novel species in the genus Cupriavidus from patients with sepsis using whole genome sequencing.</title>
        <authorList>
            <person name="Kweon O.J."/>
            <person name="Lee M.-K."/>
        </authorList>
    </citation>
    <scope>NUCLEOTIDE SEQUENCE [LARGE SCALE GENOMIC DNA]</scope>
    <source>
        <strain evidence="7 8">MKL-01</strain>
    </source>
</reference>
<gene>
    <name evidence="7" type="ORF">F1599_16230</name>
</gene>
<keyword evidence="2" id="KW-1043">Host membrane</keyword>
<protein>
    <recommendedName>
        <fullName evidence="6">Translocator protein BipB-like C-terminal domain-containing protein</fullName>
    </recommendedName>
</protein>
<comment type="caution">
    <text evidence="7">The sequence shown here is derived from an EMBL/GenBank/DDBJ whole genome shotgun (WGS) entry which is preliminary data.</text>
</comment>
<evidence type="ECO:0000256" key="3">
    <source>
        <dbReference type="ARBA" id="ARBA00023026"/>
    </source>
</evidence>
<dbReference type="InterPro" id="IPR006972">
    <property type="entry name" value="BipB-like_C"/>
</dbReference>
<feature type="domain" description="Translocator protein BipB-like C-terminal" evidence="6">
    <location>
        <begin position="150"/>
        <end position="527"/>
    </location>
</feature>
<proteinExistence type="inferred from homology"/>
<dbReference type="Proteomes" id="UP000324324">
    <property type="component" value="Unassembled WGS sequence"/>
</dbReference>
<dbReference type="AlphaFoldDB" id="A0A5M8AFD6"/>
<dbReference type="Pfam" id="PF04888">
    <property type="entry name" value="SseC"/>
    <property type="match status" value="1"/>
</dbReference>
<keyword evidence="8" id="KW-1185">Reference proteome</keyword>
<dbReference type="EMBL" id="VWRN01000045">
    <property type="protein sequence ID" value="KAA6120735.1"/>
    <property type="molecule type" value="Genomic_DNA"/>
</dbReference>
<comment type="similarity">
    <text evidence="4">Belongs to the SctE/SipB/YopB family.</text>
</comment>
<evidence type="ECO:0000256" key="5">
    <source>
        <dbReference type="SAM" id="Coils"/>
    </source>
</evidence>